<evidence type="ECO:0000256" key="1">
    <source>
        <dbReference type="ARBA" id="ARBA00022603"/>
    </source>
</evidence>
<dbReference type="OrthoDB" id="9794208at2"/>
<evidence type="ECO:0000313" key="3">
    <source>
        <dbReference type="EMBL" id="AUB83923.1"/>
    </source>
</evidence>
<gene>
    <name evidence="3" type="ORF">THSYN_25315</name>
</gene>
<reference evidence="3 4" key="1">
    <citation type="submission" date="2017-03" db="EMBL/GenBank/DDBJ databases">
        <title>Complete genome sequence of Candidatus 'Thiodictyon syntrophicum' sp. nov. strain Cad16T, a photolithoautotroph purple sulfur bacterium isolated from an alpine meromictic lake.</title>
        <authorList>
            <person name="Luedin S.M."/>
            <person name="Pothier J.F."/>
            <person name="Danza F."/>
            <person name="Storelli N."/>
            <person name="Wittwer M."/>
            <person name="Tonolla M."/>
        </authorList>
    </citation>
    <scope>NUCLEOTIDE SEQUENCE [LARGE SCALE GENOMIC DNA]</scope>
    <source>
        <strain evidence="3 4">Cad16T</strain>
    </source>
</reference>
<dbReference type="GO" id="GO:0032259">
    <property type="term" value="P:methylation"/>
    <property type="evidence" value="ECO:0007669"/>
    <property type="project" value="UniProtKB-KW"/>
</dbReference>
<organism evidence="3 4">
    <name type="scientific">Candidatus Thiodictyon syntrophicum</name>
    <dbReference type="NCBI Taxonomy" id="1166950"/>
    <lineage>
        <taxon>Bacteria</taxon>
        <taxon>Pseudomonadati</taxon>
        <taxon>Pseudomonadota</taxon>
        <taxon>Gammaproteobacteria</taxon>
        <taxon>Chromatiales</taxon>
        <taxon>Chromatiaceae</taxon>
        <taxon>Thiodictyon</taxon>
    </lineage>
</organism>
<dbReference type="SUPFAM" id="SSF53335">
    <property type="entry name" value="S-adenosyl-L-methionine-dependent methyltransferases"/>
    <property type="match status" value="1"/>
</dbReference>
<evidence type="ECO:0000313" key="4">
    <source>
        <dbReference type="Proteomes" id="UP000232638"/>
    </source>
</evidence>
<dbReference type="InterPro" id="IPR029063">
    <property type="entry name" value="SAM-dependent_MTases_sf"/>
</dbReference>
<dbReference type="Proteomes" id="UP000232638">
    <property type="component" value="Chromosome"/>
</dbReference>
<dbReference type="EMBL" id="CP020370">
    <property type="protein sequence ID" value="AUB83923.1"/>
    <property type="molecule type" value="Genomic_DNA"/>
</dbReference>
<dbReference type="InterPro" id="IPR038375">
    <property type="entry name" value="NDUFAF7_sf"/>
</dbReference>
<dbReference type="Gene3D" id="3.40.50.12710">
    <property type="match status" value="1"/>
</dbReference>
<keyword evidence="1 3" id="KW-0489">Methyltransferase</keyword>
<dbReference type="PANTHER" id="PTHR12049">
    <property type="entry name" value="PROTEIN ARGININE METHYLTRANSFERASE NDUFAF7, MITOCHONDRIAL"/>
    <property type="match status" value="1"/>
</dbReference>
<dbReference type="AlphaFoldDB" id="A0A2K8UEA2"/>
<accession>A0A2K8UEA2</accession>
<sequence>MHPTDPVPHPDPAAAHHSARLGDLIRAGIAAAGGLLPFDRFMDLALYAPGLGYYVAGAAKFGAGGDFVTAPQLSPLFGGCIAVQAAQALERLGGGDVLEFGAGDGALAVAVLTGLERLGALPGRYLILEPSPDLQERQRALLAARVPHLAGRCAWLTGLPSALRGVVLANEVLDAMPVHRFSIGAGGEPLELCVGERDGALIEVEAPVRSPGLTAAITALQHAGLAQTPGYTSEINLRLHPWCAALGDCLDAGLVLLIDYGYPASAYYQPDRTMGTLMCHWRHQAHADPYRHLGLQDIGAHVDFSAVAQAALAAELTVAGFATQAQFLIGCGIDRLMTDAADGGAADLNLAQAVKQLLLPAAMGERFKVLALSRGLSGPWCGFSMRDLRDRL</sequence>
<protein>
    <submittedName>
        <fullName evidence="3">SAM-dependent methyltransferase</fullName>
    </submittedName>
</protein>
<evidence type="ECO:0000256" key="2">
    <source>
        <dbReference type="ARBA" id="ARBA00022679"/>
    </source>
</evidence>
<dbReference type="GO" id="GO:0035243">
    <property type="term" value="F:protein-arginine omega-N symmetric methyltransferase activity"/>
    <property type="evidence" value="ECO:0007669"/>
    <property type="project" value="TreeGrafter"/>
</dbReference>
<keyword evidence="2 3" id="KW-0808">Transferase</keyword>
<proteinExistence type="predicted"/>
<dbReference type="KEGG" id="tsy:THSYN_25315"/>
<dbReference type="PANTHER" id="PTHR12049:SF7">
    <property type="entry name" value="PROTEIN ARGININE METHYLTRANSFERASE NDUFAF7, MITOCHONDRIAL"/>
    <property type="match status" value="1"/>
</dbReference>
<dbReference type="Pfam" id="PF02636">
    <property type="entry name" value="Methyltransf_28"/>
    <property type="match status" value="1"/>
</dbReference>
<dbReference type="RefSeq" id="WP_100921599.1">
    <property type="nucleotide sequence ID" value="NZ_CP020370.1"/>
</dbReference>
<name>A0A2K8UEA2_9GAMM</name>
<dbReference type="InterPro" id="IPR003788">
    <property type="entry name" value="NDUFAF7"/>
</dbReference>
<keyword evidence="4" id="KW-1185">Reference proteome</keyword>